<evidence type="ECO:0000313" key="5">
    <source>
        <dbReference type="EMBL" id="ALT68209.1"/>
    </source>
</evidence>
<keyword evidence="5" id="KW-0670">Pyruvate</keyword>
<feature type="domain" description="Pyruvate/ketoisovalerate oxidoreductase catalytic" evidence="4">
    <location>
        <begin position="22"/>
        <end position="184"/>
    </location>
</feature>
<accession>A0A0U3E9R0</accession>
<dbReference type="Gene3D" id="3.40.920.10">
    <property type="entry name" value="Pyruvate-ferredoxin oxidoreductase, PFOR, domain III"/>
    <property type="match status" value="1"/>
</dbReference>
<dbReference type="NCBIfam" id="NF006321">
    <property type="entry name" value="PRK08534.1"/>
    <property type="match status" value="1"/>
</dbReference>
<dbReference type="Proteomes" id="UP000067738">
    <property type="component" value="Chromosome"/>
</dbReference>
<dbReference type="EC" id="1.2.7.1" evidence="1"/>
<proteinExistence type="predicted"/>
<protein>
    <recommendedName>
        <fullName evidence="1">pyruvate synthase</fullName>
        <ecNumber evidence="1">1.2.7.1</ecNumber>
    </recommendedName>
</protein>
<evidence type="ECO:0000256" key="2">
    <source>
        <dbReference type="ARBA" id="ARBA00023002"/>
    </source>
</evidence>
<comment type="catalytic activity">
    <reaction evidence="3">
        <text>2 oxidized [2Fe-2S]-[ferredoxin] + pyruvate + CoA = 2 reduced [2Fe-2S]-[ferredoxin] + acetyl-CoA + CO2 + H(+)</text>
        <dbReference type="Rhea" id="RHEA:12765"/>
        <dbReference type="Rhea" id="RHEA-COMP:10000"/>
        <dbReference type="Rhea" id="RHEA-COMP:10001"/>
        <dbReference type="ChEBI" id="CHEBI:15361"/>
        <dbReference type="ChEBI" id="CHEBI:15378"/>
        <dbReference type="ChEBI" id="CHEBI:16526"/>
        <dbReference type="ChEBI" id="CHEBI:33737"/>
        <dbReference type="ChEBI" id="CHEBI:33738"/>
        <dbReference type="ChEBI" id="CHEBI:57287"/>
        <dbReference type="ChEBI" id="CHEBI:57288"/>
        <dbReference type="EC" id="1.2.7.1"/>
    </reaction>
</comment>
<reference evidence="5 6" key="1">
    <citation type="submission" date="2015-04" db="EMBL/GenBank/DDBJ databases">
        <title>The complete genome sequence of the rumen methanogen Methanobrevibacter millerae SM9.</title>
        <authorList>
            <person name="Leahy S.C."/>
            <person name="Kelly W.J."/>
            <person name="Pacheco D.M."/>
            <person name="Li D."/>
            <person name="Altermann E."/>
            <person name="Attwood G.T."/>
        </authorList>
    </citation>
    <scope>NUCLEOTIDE SEQUENCE [LARGE SCALE GENOMIC DNA]</scope>
    <source>
        <strain evidence="5 6">SM9</strain>
    </source>
</reference>
<organism evidence="5 6">
    <name type="scientific">Methanobrevibacter millerae</name>
    <dbReference type="NCBI Taxonomy" id="230361"/>
    <lineage>
        <taxon>Archaea</taxon>
        <taxon>Methanobacteriati</taxon>
        <taxon>Methanobacteriota</taxon>
        <taxon>Methanomada group</taxon>
        <taxon>Methanobacteria</taxon>
        <taxon>Methanobacteriales</taxon>
        <taxon>Methanobacteriaceae</taxon>
        <taxon>Methanobrevibacter</taxon>
    </lineage>
</organism>
<dbReference type="PATRIC" id="fig|230361.4.peg.420"/>
<sequence>MIIHDKYMEENLMIEIRFHGRGGQGSVTAAEILAKAAFKDGKYSQAFPFFGVERRGAPVMAFTRIDDEPIEIRYQIYNPDYVLVLDDGLMNVVDVFSGIKDNTEVMINIPEEFKGSGEHKVYSIDATGIALELLGRNIVNTIILGYFAKKTGIVTIDSLIEVILETFPGKIGELNAEATRKAYEMG</sequence>
<evidence type="ECO:0000256" key="3">
    <source>
        <dbReference type="ARBA" id="ARBA00049357"/>
    </source>
</evidence>
<name>A0A0U3E9R0_9EURY</name>
<dbReference type="NCBIfam" id="TIGR02175">
    <property type="entry name" value="PorC_KorC"/>
    <property type="match status" value="1"/>
</dbReference>
<gene>
    <name evidence="5" type="primary">porC</name>
    <name evidence="5" type="ORF">sm9_0407</name>
</gene>
<evidence type="ECO:0000256" key="1">
    <source>
        <dbReference type="ARBA" id="ARBA00012822"/>
    </source>
</evidence>
<dbReference type="InterPro" id="IPR002869">
    <property type="entry name" value="Pyrv_flavodox_OxRed_cen"/>
</dbReference>
<keyword evidence="6" id="KW-1185">Reference proteome</keyword>
<evidence type="ECO:0000313" key="6">
    <source>
        <dbReference type="Proteomes" id="UP000067738"/>
    </source>
</evidence>
<dbReference type="AlphaFoldDB" id="A0A0U3E9R0"/>
<dbReference type="KEGG" id="mmil:sm9_0407"/>
<dbReference type="InterPro" id="IPR011894">
    <property type="entry name" value="PorC_KorC"/>
</dbReference>
<dbReference type="InterPro" id="IPR051626">
    <property type="entry name" value="Oxidoreductase_gamma_subunit"/>
</dbReference>
<dbReference type="PANTHER" id="PTHR43366:SF1">
    <property type="entry name" value="PYRUVATE SYNTHASE SUBUNIT PORC"/>
    <property type="match status" value="1"/>
</dbReference>
<evidence type="ECO:0000259" key="4">
    <source>
        <dbReference type="Pfam" id="PF01558"/>
    </source>
</evidence>
<dbReference type="EMBL" id="CP011266">
    <property type="protein sequence ID" value="ALT68209.1"/>
    <property type="molecule type" value="Genomic_DNA"/>
</dbReference>
<dbReference type="GO" id="GO:0019164">
    <property type="term" value="F:pyruvate synthase activity"/>
    <property type="evidence" value="ECO:0007669"/>
    <property type="project" value="UniProtKB-EC"/>
</dbReference>
<dbReference type="SUPFAM" id="SSF53323">
    <property type="entry name" value="Pyruvate-ferredoxin oxidoreductase, PFOR, domain III"/>
    <property type="match status" value="1"/>
</dbReference>
<dbReference type="InterPro" id="IPR019752">
    <property type="entry name" value="Pyrv/ketoisovalerate_OxRed_cat"/>
</dbReference>
<keyword evidence="2" id="KW-0560">Oxidoreductase</keyword>
<dbReference type="Pfam" id="PF01558">
    <property type="entry name" value="POR"/>
    <property type="match status" value="1"/>
</dbReference>
<dbReference type="PANTHER" id="PTHR43366">
    <property type="entry name" value="PYRUVATE SYNTHASE SUBUNIT PORC"/>
    <property type="match status" value="1"/>
</dbReference>